<keyword evidence="4" id="KW-0227">DNA damage</keyword>
<keyword evidence="6 15" id="KW-0347">Helicase</keyword>
<feature type="domain" description="UvrD-like helicase ATP-binding" evidence="16">
    <location>
        <begin position="9"/>
        <end position="308"/>
    </location>
</feature>
<dbReference type="PANTHER" id="PTHR11070:SF2">
    <property type="entry name" value="ATP-DEPENDENT DNA HELICASE SRS2"/>
    <property type="match status" value="1"/>
</dbReference>
<dbReference type="SUPFAM" id="SSF52540">
    <property type="entry name" value="P-loop containing nucleoside triphosphate hydrolases"/>
    <property type="match status" value="1"/>
</dbReference>
<dbReference type="Gene3D" id="3.40.50.300">
    <property type="entry name" value="P-loop containing nucleotide triphosphate hydrolases"/>
    <property type="match status" value="2"/>
</dbReference>
<dbReference type="InterPro" id="IPR011604">
    <property type="entry name" value="PDDEXK-like_dom_sf"/>
</dbReference>
<evidence type="ECO:0000259" key="17">
    <source>
        <dbReference type="PROSITE" id="PS51217"/>
    </source>
</evidence>
<feature type="domain" description="UvrD-like helicase C-terminal" evidence="17">
    <location>
        <begin position="309"/>
        <end position="595"/>
    </location>
</feature>
<dbReference type="EC" id="5.6.2.4" evidence="13"/>
<evidence type="ECO:0000256" key="8">
    <source>
        <dbReference type="ARBA" id="ARBA00022840"/>
    </source>
</evidence>
<evidence type="ECO:0000256" key="12">
    <source>
        <dbReference type="ARBA" id="ARBA00034617"/>
    </source>
</evidence>
<dbReference type="SUPFAM" id="SSF52980">
    <property type="entry name" value="Restriction endonuclease-like"/>
    <property type="match status" value="1"/>
</dbReference>
<evidence type="ECO:0000256" key="9">
    <source>
        <dbReference type="ARBA" id="ARBA00023125"/>
    </source>
</evidence>
<evidence type="ECO:0000256" key="13">
    <source>
        <dbReference type="ARBA" id="ARBA00034808"/>
    </source>
</evidence>
<evidence type="ECO:0000256" key="5">
    <source>
        <dbReference type="ARBA" id="ARBA00022801"/>
    </source>
</evidence>
<keyword evidence="9" id="KW-0238">DNA-binding</keyword>
<evidence type="ECO:0000256" key="6">
    <source>
        <dbReference type="ARBA" id="ARBA00022806"/>
    </source>
</evidence>
<evidence type="ECO:0000256" key="2">
    <source>
        <dbReference type="ARBA" id="ARBA00022722"/>
    </source>
</evidence>
<sequence length="962" mass="109755">MDNFAEEMARLNDSQREAVEHNTGPLLIVAGAGTGKTRVLVNRLLYLVKERQVDPNQVLILTFGEKAANELSERADQALPLGQSSDWIRTFHGLGRALLNRHGADIGLSPHAKQVEDTAIWILLKRNIELFNFKYYKQLGQSHKHLADLQKHFSRLKDENISAEDYKKFASAQVESAKGLDEEIEVERVVELAEAYQVYNKILLDNSCLDYGDLLCYSIKLLKERPNILAAWRKQFKYIMVDEFQDTNRAQYELVKLLAGEEANLAVVGDDDQAIYKFRGASLSNIMQFKADYPQAKTVVMIDNYRSGQNILDAAYRFISHNNPDRLEIKENIDKRLVAHLPEAGTITAWDFPDSLAEASAVATEIVALHKSGEMDWKDMAVLFRSHAAADRFVKEFSRLNIPYQYLAHGGLYYRPIVLQLINYLRLLDNYHESMALYKSLSSPSFIMEHLDVLELSRVAREHQWSLFEALKHVVHEPTSKISAGGLVSAGNLLAMIEKHTVIAKEKAISVLIANIVNDIFYPHLDRDRDWPQFRLLGQIYAKAVTLEESIADARLKDFVELIDSELEAGDSGRMPVIIDDADTVKLVTVHSAKGLEYKYVFMADLVDRRFPSNDRGDKIPLPEGLGTESVGNSEHHLQEERRLFYVGMTRAAKGLYLTSYRDSGGKLAKKPSKFIPEIGGIVTTSFDFDTTGTPLDRAIERLDEPALITPPIPLPTKFSYSALETYNHCPLQFKFRHLLKLPIEKKGLTGFGDMMHKILEEFLTPLLPSGEELSEEALSEERFLRVYEKYWTSAGYETKQEAQEHYQLGKKYGRRFLEVMKAKGRPKLLGLEVGFEFALGEWTIYSKVDRVDELPDGTLRLIDYKTGEPMEKPIYDKIKQLLLYKIGVEKKYGRPVSSLVYYQFKAEDEWLEFAPNPKEVIKLEEEMLATIKEIQKGNFAHKPGFLCRYCDFRNACEFAQN</sequence>
<dbReference type="PROSITE" id="PS51217">
    <property type="entry name" value="UVRD_HELICASE_CTER"/>
    <property type="match status" value="1"/>
</dbReference>
<dbReference type="GO" id="GO:0000725">
    <property type="term" value="P:recombinational repair"/>
    <property type="evidence" value="ECO:0007669"/>
    <property type="project" value="TreeGrafter"/>
</dbReference>
<dbReference type="Gene3D" id="1.10.486.10">
    <property type="entry name" value="PCRA, domain 4"/>
    <property type="match status" value="1"/>
</dbReference>
<dbReference type="GO" id="GO:0003677">
    <property type="term" value="F:DNA binding"/>
    <property type="evidence" value="ECO:0007669"/>
    <property type="project" value="UniProtKB-KW"/>
</dbReference>
<keyword evidence="7" id="KW-0269">Exonuclease</keyword>
<evidence type="ECO:0000313" key="19">
    <source>
        <dbReference type="Proteomes" id="UP000228533"/>
    </source>
</evidence>
<comment type="catalytic activity">
    <reaction evidence="14">
        <text>ATP + H2O = ADP + phosphate + H(+)</text>
        <dbReference type="Rhea" id="RHEA:13065"/>
        <dbReference type="ChEBI" id="CHEBI:15377"/>
        <dbReference type="ChEBI" id="CHEBI:15378"/>
        <dbReference type="ChEBI" id="CHEBI:30616"/>
        <dbReference type="ChEBI" id="CHEBI:43474"/>
        <dbReference type="ChEBI" id="CHEBI:456216"/>
        <dbReference type="EC" id="5.6.2.4"/>
    </reaction>
</comment>
<evidence type="ECO:0000256" key="3">
    <source>
        <dbReference type="ARBA" id="ARBA00022741"/>
    </source>
</evidence>
<dbReference type="GO" id="GO:0004527">
    <property type="term" value="F:exonuclease activity"/>
    <property type="evidence" value="ECO:0007669"/>
    <property type="project" value="UniProtKB-KW"/>
</dbReference>
<dbReference type="GO" id="GO:0005524">
    <property type="term" value="F:ATP binding"/>
    <property type="evidence" value="ECO:0007669"/>
    <property type="project" value="UniProtKB-UniRule"/>
</dbReference>
<keyword evidence="5 15" id="KW-0378">Hydrolase</keyword>
<dbReference type="InterPro" id="IPR014017">
    <property type="entry name" value="DNA_helicase_UvrD-like_C"/>
</dbReference>
<dbReference type="InterPro" id="IPR011335">
    <property type="entry name" value="Restrct_endonuc-II-like"/>
</dbReference>
<evidence type="ECO:0000313" key="18">
    <source>
        <dbReference type="EMBL" id="PIT96048.1"/>
    </source>
</evidence>
<organism evidence="18 19">
    <name type="scientific">Candidatus Falkowbacteria bacterium CG10_big_fil_rev_8_21_14_0_10_37_14</name>
    <dbReference type="NCBI Taxonomy" id="1974561"/>
    <lineage>
        <taxon>Bacteria</taxon>
        <taxon>Candidatus Falkowiibacteriota</taxon>
    </lineage>
</organism>
<evidence type="ECO:0000256" key="7">
    <source>
        <dbReference type="ARBA" id="ARBA00022839"/>
    </source>
</evidence>
<evidence type="ECO:0000256" key="11">
    <source>
        <dbReference type="ARBA" id="ARBA00023235"/>
    </source>
</evidence>
<keyword evidence="11" id="KW-0413">Isomerase</keyword>
<dbReference type="InterPro" id="IPR027417">
    <property type="entry name" value="P-loop_NTPase"/>
</dbReference>
<keyword evidence="3 15" id="KW-0547">Nucleotide-binding</keyword>
<comment type="similarity">
    <text evidence="1">Belongs to the helicase family. UvrD subfamily.</text>
</comment>
<evidence type="ECO:0000259" key="16">
    <source>
        <dbReference type="PROSITE" id="PS51198"/>
    </source>
</evidence>
<accession>A0A2M6WTD4</accession>
<keyword evidence="8 15" id="KW-0067">ATP-binding</keyword>
<dbReference type="InterPro" id="IPR014016">
    <property type="entry name" value="UvrD-like_ATP-bd"/>
</dbReference>
<evidence type="ECO:0000256" key="1">
    <source>
        <dbReference type="ARBA" id="ARBA00009922"/>
    </source>
</evidence>
<proteinExistence type="inferred from homology"/>
<dbReference type="AlphaFoldDB" id="A0A2M6WTD4"/>
<dbReference type="EMBL" id="PFAM01000013">
    <property type="protein sequence ID" value="PIT96048.1"/>
    <property type="molecule type" value="Genomic_DNA"/>
</dbReference>
<dbReference type="InterPro" id="IPR000212">
    <property type="entry name" value="DNA_helicase_UvrD/REP"/>
</dbReference>
<protein>
    <recommendedName>
        <fullName evidence="13">DNA 3'-5' helicase</fullName>
        <ecNumber evidence="13">5.6.2.4</ecNumber>
    </recommendedName>
</protein>
<dbReference type="Gene3D" id="1.10.10.160">
    <property type="match status" value="1"/>
</dbReference>
<evidence type="ECO:0000256" key="4">
    <source>
        <dbReference type="ARBA" id="ARBA00022763"/>
    </source>
</evidence>
<dbReference type="Gene3D" id="3.90.320.10">
    <property type="match status" value="1"/>
</dbReference>
<comment type="caution">
    <text evidence="18">The sequence shown here is derived from an EMBL/GenBank/DDBJ whole genome shotgun (WGS) entry which is preliminary data.</text>
</comment>
<gene>
    <name evidence="18" type="ORF">COT94_02175</name>
</gene>
<dbReference type="GO" id="GO:0043138">
    <property type="term" value="F:3'-5' DNA helicase activity"/>
    <property type="evidence" value="ECO:0007669"/>
    <property type="project" value="UniProtKB-EC"/>
</dbReference>
<reference evidence="19" key="1">
    <citation type="submission" date="2017-09" db="EMBL/GenBank/DDBJ databases">
        <title>Depth-based differentiation of microbial function through sediment-hosted aquifers and enrichment of novel symbionts in the deep terrestrial subsurface.</title>
        <authorList>
            <person name="Probst A.J."/>
            <person name="Ladd B."/>
            <person name="Jarett J.K."/>
            <person name="Geller-Mcgrath D.E."/>
            <person name="Sieber C.M.K."/>
            <person name="Emerson J.B."/>
            <person name="Anantharaman K."/>
            <person name="Thomas B.C."/>
            <person name="Malmstrom R."/>
            <person name="Stieglmeier M."/>
            <person name="Klingl A."/>
            <person name="Woyke T."/>
            <person name="Ryan C.M."/>
            <person name="Banfield J.F."/>
        </authorList>
    </citation>
    <scope>NUCLEOTIDE SEQUENCE [LARGE SCALE GENOMIC DNA]</scope>
</reference>
<comment type="catalytic activity">
    <reaction evidence="12">
        <text>Couples ATP hydrolysis with the unwinding of duplex DNA by translocating in the 3'-5' direction.</text>
        <dbReference type="EC" id="5.6.2.4"/>
    </reaction>
</comment>
<keyword evidence="10" id="KW-0234">DNA repair</keyword>
<keyword evidence="2" id="KW-0540">Nuclease</keyword>
<dbReference type="InterPro" id="IPR038726">
    <property type="entry name" value="PDDEXK_AddAB-type"/>
</dbReference>
<evidence type="ECO:0000256" key="14">
    <source>
        <dbReference type="ARBA" id="ARBA00048988"/>
    </source>
</evidence>
<dbReference type="PANTHER" id="PTHR11070">
    <property type="entry name" value="UVRD / RECB / PCRA DNA HELICASE FAMILY MEMBER"/>
    <property type="match status" value="1"/>
</dbReference>
<dbReference type="InterPro" id="IPR013986">
    <property type="entry name" value="DExx_box_DNA_helicase_dom_sf"/>
</dbReference>
<evidence type="ECO:0000256" key="10">
    <source>
        <dbReference type="ARBA" id="ARBA00023204"/>
    </source>
</evidence>
<name>A0A2M6WTD4_9BACT</name>
<dbReference type="Proteomes" id="UP000228533">
    <property type="component" value="Unassembled WGS sequence"/>
</dbReference>
<dbReference type="Pfam" id="PF13361">
    <property type="entry name" value="UvrD_C"/>
    <property type="match status" value="1"/>
</dbReference>
<dbReference type="Pfam" id="PF12705">
    <property type="entry name" value="PDDEXK_1"/>
    <property type="match status" value="1"/>
</dbReference>
<feature type="binding site" evidence="15">
    <location>
        <begin position="30"/>
        <end position="37"/>
    </location>
    <ligand>
        <name>ATP</name>
        <dbReference type="ChEBI" id="CHEBI:30616"/>
    </ligand>
</feature>
<dbReference type="PROSITE" id="PS51198">
    <property type="entry name" value="UVRD_HELICASE_ATP_BIND"/>
    <property type="match status" value="1"/>
</dbReference>
<evidence type="ECO:0000256" key="15">
    <source>
        <dbReference type="PROSITE-ProRule" id="PRU00560"/>
    </source>
</evidence>
<dbReference type="Pfam" id="PF00580">
    <property type="entry name" value="UvrD-helicase"/>
    <property type="match status" value="1"/>
</dbReference>
<dbReference type="CDD" id="cd17932">
    <property type="entry name" value="DEXQc_UvrD"/>
    <property type="match status" value="1"/>
</dbReference>